<dbReference type="Proteomes" id="UP001596174">
    <property type="component" value="Unassembled WGS sequence"/>
</dbReference>
<sequence>MSTPHPLYPHLRAAADETARVTRNVGADQLDLPTPATEWDVRTLANHLVLWTGHNLELRARGESVPEAWYTRDFTAETDWQAAYAEQLDAALAAWSAPEVWETEMPMGDAKVPAAAIAGMSIMELALHGWELATATGQEYAVEGELGEVLLKLVTENAELYRQFDGFAAPADVPADAPAWHRALALSGRRPK</sequence>
<dbReference type="EMBL" id="JBHSQJ010000044">
    <property type="protein sequence ID" value="MFC5907827.1"/>
    <property type="molecule type" value="Genomic_DNA"/>
</dbReference>
<dbReference type="InterPro" id="IPR017517">
    <property type="entry name" value="Maleyloyr_isom"/>
</dbReference>
<dbReference type="InterPro" id="IPR017520">
    <property type="entry name" value="CHP03086"/>
</dbReference>
<comment type="caution">
    <text evidence="2">The sequence shown here is derived from an EMBL/GenBank/DDBJ whole genome shotgun (WGS) entry which is preliminary data.</text>
</comment>
<protein>
    <submittedName>
        <fullName evidence="2">TIGR03086 family metal-binding protein</fullName>
    </submittedName>
</protein>
<dbReference type="InterPro" id="IPR024344">
    <property type="entry name" value="MDMPI_metal-binding"/>
</dbReference>
<dbReference type="SUPFAM" id="SSF109854">
    <property type="entry name" value="DinB/YfiT-like putative metalloenzymes"/>
    <property type="match status" value="1"/>
</dbReference>
<name>A0ABW1G103_9ACTN</name>
<feature type="domain" description="Mycothiol-dependent maleylpyruvate isomerase metal-binding" evidence="1">
    <location>
        <begin position="11"/>
        <end position="133"/>
    </location>
</feature>
<evidence type="ECO:0000259" key="1">
    <source>
        <dbReference type="Pfam" id="PF11716"/>
    </source>
</evidence>
<reference evidence="3" key="1">
    <citation type="journal article" date="2019" name="Int. J. Syst. Evol. Microbiol.">
        <title>The Global Catalogue of Microorganisms (GCM) 10K type strain sequencing project: providing services to taxonomists for standard genome sequencing and annotation.</title>
        <authorList>
            <consortium name="The Broad Institute Genomics Platform"/>
            <consortium name="The Broad Institute Genome Sequencing Center for Infectious Disease"/>
            <person name="Wu L."/>
            <person name="Ma J."/>
        </authorList>
    </citation>
    <scope>NUCLEOTIDE SEQUENCE [LARGE SCALE GENOMIC DNA]</scope>
    <source>
        <strain evidence="3">JCM 4816</strain>
    </source>
</reference>
<gene>
    <name evidence="2" type="ORF">ACFP3V_11430</name>
</gene>
<dbReference type="RefSeq" id="WP_380582644.1">
    <property type="nucleotide sequence ID" value="NZ_JBHSQJ010000044.1"/>
</dbReference>
<dbReference type="Pfam" id="PF11716">
    <property type="entry name" value="MDMPI_N"/>
    <property type="match status" value="1"/>
</dbReference>
<accession>A0ABW1G103</accession>
<dbReference type="InterPro" id="IPR034660">
    <property type="entry name" value="DinB/YfiT-like"/>
</dbReference>
<proteinExistence type="predicted"/>
<evidence type="ECO:0000313" key="3">
    <source>
        <dbReference type="Proteomes" id="UP001596174"/>
    </source>
</evidence>
<dbReference type="Gene3D" id="1.20.120.450">
    <property type="entry name" value="dinb family like domain"/>
    <property type="match status" value="1"/>
</dbReference>
<dbReference type="NCBIfam" id="TIGR03086">
    <property type="entry name" value="TIGR03086 family metal-binding protein"/>
    <property type="match status" value="1"/>
</dbReference>
<evidence type="ECO:0000313" key="2">
    <source>
        <dbReference type="EMBL" id="MFC5907827.1"/>
    </source>
</evidence>
<keyword evidence="3" id="KW-1185">Reference proteome</keyword>
<dbReference type="NCBIfam" id="TIGR03083">
    <property type="entry name" value="maleylpyruvate isomerase family mycothiol-dependent enzyme"/>
    <property type="match status" value="1"/>
</dbReference>
<organism evidence="2 3">
    <name type="scientific">Streptacidiphilus monticola</name>
    <dbReference type="NCBI Taxonomy" id="2161674"/>
    <lineage>
        <taxon>Bacteria</taxon>
        <taxon>Bacillati</taxon>
        <taxon>Actinomycetota</taxon>
        <taxon>Actinomycetes</taxon>
        <taxon>Kitasatosporales</taxon>
        <taxon>Streptomycetaceae</taxon>
        <taxon>Streptacidiphilus</taxon>
    </lineage>
</organism>